<evidence type="ECO:0000256" key="1">
    <source>
        <dbReference type="SAM" id="Phobius"/>
    </source>
</evidence>
<sequence length="337" mass="36126">MTGDRDVWARVPELDALRGFAVCGAVIVQTWQVTGVPATVAPGVLDPTRQVLAVLAEGCFLPIFGVLFGLGFALFAERVAARAERPWLVLARRVLALGALGLAHQLFQPGEALLPYAVVALVILLPASAVPSWAVLVVGFAATAGAAMALWDGFGLLPGLFLLGMAAGRFGVVEFLRRRGWLVALVFALALPAAVLAGKWEYRTSYLDWGSPAPALAGLLGAVAYATGLLIVLHTDLGARAGAVLRPIGQMALTNYLGATALILMADSLLPDSGNYRTLLLLALAIMLVQAIFSGLWLRWLRYGPVEWLWRCVTWWDWVPIWQRRPQPVGLGLPHLG</sequence>
<feature type="transmembrane region" description="Helical" evidence="1">
    <location>
        <begin position="113"/>
        <end position="142"/>
    </location>
</feature>
<keyword evidence="4" id="KW-1185">Reference proteome</keyword>
<protein>
    <submittedName>
        <fullName evidence="3">Membrane protein YeiB</fullName>
    </submittedName>
</protein>
<keyword evidence="1" id="KW-1133">Transmembrane helix</keyword>
<dbReference type="PANTHER" id="PTHR30590">
    <property type="entry name" value="INNER MEMBRANE PROTEIN"/>
    <property type="match status" value="1"/>
</dbReference>
<feature type="domain" description="DUF418" evidence="2">
    <location>
        <begin position="179"/>
        <end position="316"/>
    </location>
</feature>
<feature type="transmembrane region" description="Helical" evidence="1">
    <location>
        <begin position="253"/>
        <end position="270"/>
    </location>
</feature>
<gene>
    <name evidence="3" type="ORF">BJ987_007346</name>
</gene>
<dbReference type="InterPro" id="IPR052529">
    <property type="entry name" value="Bact_Transport_Assoc"/>
</dbReference>
<dbReference type="Pfam" id="PF04235">
    <property type="entry name" value="DUF418"/>
    <property type="match status" value="1"/>
</dbReference>
<dbReference type="PANTHER" id="PTHR30590:SF3">
    <property type="entry name" value="HYPOTHETICAL MEMBRANE SPANNING PROTEIN"/>
    <property type="match status" value="1"/>
</dbReference>
<accession>A0ABS4QRX1</accession>
<dbReference type="InterPro" id="IPR007349">
    <property type="entry name" value="DUF418"/>
</dbReference>
<evidence type="ECO:0000313" key="4">
    <source>
        <dbReference type="Proteomes" id="UP001519325"/>
    </source>
</evidence>
<reference evidence="3 4" key="1">
    <citation type="submission" date="2021-03" db="EMBL/GenBank/DDBJ databases">
        <title>Sequencing the genomes of 1000 actinobacteria strains.</title>
        <authorList>
            <person name="Klenk H.-P."/>
        </authorList>
    </citation>
    <scope>NUCLEOTIDE SEQUENCE [LARGE SCALE GENOMIC DNA]</scope>
    <source>
        <strain evidence="3 4">DSM 45516</strain>
    </source>
</reference>
<dbReference type="Proteomes" id="UP001519325">
    <property type="component" value="Unassembled WGS sequence"/>
</dbReference>
<organism evidence="3 4">
    <name type="scientific">Nocardia goodfellowii</name>
    <dbReference type="NCBI Taxonomy" id="882446"/>
    <lineage>
        <taxon>Bacteria</taxon>
        <taxon>Bacillati</taxon>
        <taxon>Actinomycetota</taxon>
        <taxon>Actinomycetes</taxon>
        <taxon>Mycobacteriales</taxon>
        <taxon>Nocardiaceae</taxon>
        <taxon>Nocardia</taxon>
    </lineage>
</organism>
<keyword evidence="1" id="KW-0472">Membrane</keyword>
<keyword evidence="1" id="KW-0812">Transmembrane</keyword>
<feature type="transmembrane region" description="Helical" evidence="1">
    <location>
        <begin position="149"/>
        <end position="168"/>
    </location>
</feature>
<evidence type="ECO:0000259" key="2">
    <source>
        <dbReference type="Pfam" id="PF04235"/>
    </source>
</evidence>
<proteinExistence type="predicted"/>
<evidence type="ECO:0000313" key="3">
    <source>
        <dbReference type="EMBL" id="MBP2194445.1"/>
    </source>
</evidence>
<feature type="transmembrane region" description="Helical" evidence="1">
    <location>
        <begin position="180"/>
        <end position="200"/>
    </location>
</feature>
<feature type="transmembrane region" description="Helical" evidence="1">
    <location>
        <begin position="51"/>
        <end position="75"/>
    </location>
</feature>
<dbReference type="EMBL" id="JAGGMR010000001">
    <property type="protein sequence ID" value="MBP2194445.1"/>
    <property type="molecule type" value="Genomic_DNA"/>
</dbReference>
<feature type="transmembrane region" description="Helical" evidence="1">
    <location>
        <begin position="212"/>
        <end position="233"/>
    </location>
</feature>
<feature type="transmembrane region" description="Helical" evidence="1">
    <location>
        <begin position="279"/>
        <end position="300"/>
    </location>
</feature>
<comment type="caution">
    <text evidence="3">The sequence shown here is derived from an EMBL/GenBank/DDBJ whole genome shotgun (WGS) entry which is preliminary data.</text>
</comment>
<dbReference type="RefSeq" id="WP_209897569.1">
    <property type="nucleotide sequence ID" value="NZ_JAGGMR010000001.1"/>
</dbReference>
<name>A0ABS4QRX1_9NOCA</name>